<dbReference type="GeneID" id="80266357"/>
<dbReference type="KEGG" id="vg:80266357"/>
<dbReference type="RefSeq" id="YP_010766660.1">
    <property type="nucleotide sequence ID" value="NC_073680.1"/>
</dbReference>
<dbReference type="EMBL" id="MZ826350">
    <property type="protein sequence ID" value="UAV89708.1"/>
    <property type="molecule type" value="Genomic_DNA"/>
</dbReference>
<evidence type="ECO:0000313" key="2">
    <source>
        <dbReference type="Proteomes" id="UP000828412"/>
    </source>
</evidence>
<proteinExistence type="predicted"/>
<reference evidence="1 2" key="1">
    <citation type="submission" date="2021-08" db="EMBL/GenBank/DDBJ databases">
        <authorList>
            <person name="DeCurzio J.M.K."/>
            <person name="Krukonis G.P."/>
            <person name="Delesalle V.A."/>
        </authorList>
    </citation>
    <scope>NUCLEOTIDE SEQUENCE [LARGE SCALE GENOMIC DNA]</scope>
</reference>
<sequence>MTTRTEPGFFSKKAKTPDVLANEALQAFTDAQAKLVTAQEAIAAQKAEHEAEIASRQAKLTVAEAEHSRLERIKGRFAELLS</sequence>
<dbReference type="Proteomes" id="UP000828412">
    <property type="component" value="Segment"/>
</dbReference>
<evidence type="ECO:0000313" key="1">
    <source>
        <dbReference type="EMBL" id="UAV89708.1"/>
    </source>
</evidence>
<keyword evidence="2" id="KW-1185">Reference proteome</keyword>
<organism evidence="1 2">
    <name type="scientific">Pseudomonas phage M5.1</name>
    <dbReference type="NCBI Taxonomy" id="2873460"/>
    <lineage>
        <taxon>Viruses</taxon>
        <taxon>Duplodnaviria</taxon>
        <taxon>Heunggongvirae</taxon>
        <taxon>Uroviricota</taxon>
        <taxon>Caudoviricetes</taxon>
        <taxon>Vandenendeviridae</taxon>
        <taxon>Gorskivirinae</taxon>
        <taxon>Kremarvirus</taxon>
        <taxon>Kremarvirus M51</taxon>
    </lineage>
</organism>
<accession>A0AAE8XFQ4</accession>
<protein>
    <submittedName>
        <fullName evidence="1">Uncharacterized protein</fullName>
    </submittedName>
</protein>
<gene>
    <name evidence="1" type="primary">127</name>
    <name evidence="1" type="ORF">M51_127</name>
</gene>
<name>A0AAE8XFQ4_9CAUD</name>